<sequence length="97" mass="11175">MTFLRKRNCPECGAEMQPQLINILYKREKCETQIDVIGIPANVCTKCFYRIIPSKIAKYIDSIIDPIFDAESMQQDKVLPAPHVGIQFPPVERELYC</sequence>
<reference evidence="1" key="1">
    <citation type="journal article" date="2021" name="Microb. Physiol.">
        <title>Proteogenomic Insights into the Physiology of Marine, Sulfate-Reducing, Filamentous Desulfonema limicola and Desulfonema magnum.</title>
        <authorList>
            <person name="Schnaars V."/>
            <person name="Wohlbrand L."/>
            <person name="Scheve S."/>
            <person name="Hinrichs C."/>
            <person name="Reinhardt R."/>
            <person name="Rabus R."/>
        </authorList>
    </citation>
    <scope>NUCLEOTIDE SEQUENCE</scope>
    <source>
        <strain evidence="1">4be13</strain>
    </source>
</reference>
<dbReference type="EMBL" id="CP061800">
    <property type="protein sequence ID" value="QTA89083.1"/>
    <property type="molecule type" value="Genomic_DNA"/>
</dbReference>
<organism evidence="1 2">
    <name type="scientific">Desulfonema magnum</name>
    <dbReference type="NCBI Taxonomy" id="45655"/>
    <lineage>
        <taxon>Bacteria</taxon>
        <taxon>Pseudomonadati</taxon>
        <taxon>Thermodesulfobacteriota</taxon>
        <taxon>Desulfobacteria</taxon>
        <taxon>Desulfobacterales</taxon>
        <taxon>Desulfococcaceae</taxon>
        <taxon>Desulfonema</taxon>
    </lineage>
</organism>
<evidence type="ECO:0000313" key="1">
    <source>
        <dbReference type="EMBL" id="QTA89083.1"/>
    </source>
</evidence>
<dbReference type="KEGG" id="dmm:dnm_051310"/>
<dbReference type="Proteomes" id="UP000663722">
    <property type="component" value="Chromosome"/>
</dbReference>
<dbReference type="AlphaFoldDB" id="A0A975GQL6"/>
<keyword evidence="2" id="KW-1185">Reference proteome</keyword>
<protein>
    <recommendedName>
        <fullName evidence="3">YgiT-type zinc finger protein</fullName>
    </recommendedName>
</protein>
<evidence type="ECO:0000313" key="2">
    <source>
        <dbReference type="Proteomes" id="UP000663722"/>
    </source>
</evidence>
<name>A0A975GQL6_9BACT</name>
<dbReference type="RefSeq" id="WP_207677864.1">
    <property type="nucleotide sequence ID" value="NZ_CP061800.1"/>
</dbReference>
<evidence type="ECO:0008006" key="3">
    <source>
        <dbReference type="Google" id="ProtNLM"/>
    </source>
</evidence>
<proteinExistence type="predicted"/>
<accession>A0A975GQL6</accession>
<gene>
    <name evidence="1" type="ORF">dnm_051310</name>
</gene>